<accession>A0A382B5T7</accession>
<proteinExistence type="predicted"/>
<sequence length="287" mass="31529">MTRTRGIAIRAIVTSAITACVLLVPTMGSAQSMMSAAPMASIDGDGYIIRMQTNNLVLIDLGQGDGVAVGDLFDIIAAEVLRHPLRDSVLAVTPKPVGAVQVKQVYPRMSLAMIIDLDAGEDPMLKPIMRVRDPERIDDLAKAMTRQVFRVASSGVSLRTAVIPGIYQMQIGETTKGRVLLGLEAAALIGGFAYRSSSNDWLDQYNALDGSFPPSEFDRYFKEAQDRRSTSNRLFWVAGALYLYNWADVLWMGSAPRFASVDRPRTQIGMTFADSGQQPLLQLRHRF</sequence>
<dbReference type="EMBL" id="UINC01028134">
    <property type="protein sequence ID" value="SVB08587.1"/>
    <property type="molecule type" value="Genomic_DNA"/>
</dbReference>
<protein>
    <submittedName>
        <fullName evidence="1">Uncharacterized protein</fullName>
    </submittedName>
</protein>
<dbReference type="AlphaFoldDB" id="A0A382B5T7"/>
<organism evidence="1">
    <name type="scientific">marine metagenome</name>
    <dbReference type="NCBI Taxonomy" id="408172"/>
    <lineage>
        <taxon>unclassified sequences</taxon>
        <taxon>metagenomes</taxon>
        <taxon>ecological metagenomes</taxon>
    </lineage>
</organism>
<name>A0A382B5T7_9ZZZZ</name>
<evidence type="ECO:0000313" key="1">
    <source>
        <dbReference type="EMBL" id="SVB08587.1"/>
    </source>
</evidence>
<reference evidence="1" key="1">
    <citation type="submission" date="2018-05" db="EMBL/GenBank/DDBJ databases">
        <authorList>
            <person name="Lanie J.A."/>
            <person name="Ng W.-L."/>
            <person name="Kazmierczak K.M."/>
            <person name="Andrzejewski T.M."/>
            <person name="Davidsen T.M."/>
            <person name="Wayne K.J."/>
            <person name="Tettelin H."/>
            <person name="Glass J.I."/>
            <person name="Rusch D."/>
            <person name="Podicherti R."/>
            <person name="Tsui H.-C.T."/>
            <person name="Winkler M.E."/>
        </authorList>
    </citation>
    <scope>NUCLEOTIDE SEQUENCE</scope>
</reference>
<gene>
    <name evidence="1" type="ORF">METZ01_LOCUS161441</name>
</gene>